<dbReference type="OrthoDB" id="1365620at2"/>
<dbReference type="EMBL" id="FPBF01000001">
    <property type="protein sequence ID" value="SFT47412.1"/>
    <property type="molecule type" value="Genomic_DNA"/>
</dbReference>
<organism evidence="1 2">
    <name type="scientific">Algoriphagus locisalis</name>
    <dbReference type="NCBI Taxonomy" id="305507"/>
    <lineage>
        <taxon>Bacteria</taxon>
        <taxon>Pseudomonadati</taxon>
        <taxon>Bacteroidota</taxon>
        <taxon>Cytophagia</taxon>
        <taxon>Cytophagales</taxon>
        <taxon>Cyclobacteriaceae</taxon>
        <taxon>Algoriphagus</taxon>
    </lineage>
</organism>
<dbReference type="Proteomes" id="UP000199673">
    <property type="component" value="Unassembled WGS sequence"/>
</dbReference>
<proteinExistence type="predicted"/>
<accession>A0A1I6YAG2</accession>
<reference evidence="2" key="1">
    <citation type="submission" date="2016-10" db="EMBL/GenBank/DDBJ databases">
        <authorList>
            <person name="Varghese N."/>
            <person name="Submissions S."/>
        </authorList>
    </citation>
    <scope>NUCLEOTIDE SEQUENCE [LARGE SCALE GENOMIC DNA]</scope>
    <source>
        <strain evidence="2">DSM 23445</strain>
    </source>
</reference>
<protein>
    <recommendedName>
        <fullName evidence="3">DUF2281 domain-containing protein</fullName>
    </recommendedName>
</protein>
<evidence type="ECO:0008006" key="3">
    <source>
        <dbReference type="Google" id="ProtNLM"/>
    </source>
</evidence>
<evidence type="ECO:0000313" key="1">
    <source>
        <dbReference type="EMBL" id="SFT47412.1"/>
    </source>
</evidence>
<dbReference type="RefSeq" id="WP_091691480.1">
    <property type="nucleotide sequence ID" value="NZ_FPBF01000001.1"/>
</dbReference>
<keyword evidence="2" id="KW-1185">Reference proteome</keyword>
<sequence>MSKQELIDKTVDILEQLPEEKIKEINEFADFILKRLDDKTLQEGIYHMLKEGKPYQFLEKEEDIYRVEDLKERYK</sequence>
<evidence type="ECO:0000313" key="2">
    <source>
        <dbReference type="Proteomes" id="UP000199673"/>
    </source>
</evidence>
<dbReference type="AlphaFoldDB" id="A0A1I6YAG2"/>
<dbReference type="STRING" id="305507.SAMN04489724_0902"/>
<name>A0A1I6YAG2_9BACT</name>
<gene>
    <name evidence="1" type="ORF">SAMN04489724_0902</name>
</gene>